<evidence type="ECO:0000313" key="3">
    <source>
        <dbReference type="Proteomes" id="UP000308760"/>
    </source>
</evidence>
<dbReference type="EMBL" id="STGY01000007">
    <property type="protein sequence ID" value="THV43171.1"/>
    <property type="molecule type" value="Genomic_DNA"/>
</dbReference>
<keyword evidence="3" id="KW-1185">Reference proteome</keyword>
<protein>
    <recommendedName>
        <fullName evidence="4">2-isopropylmalate synthase LeuA allosteric (dimerisation) domain-containing protein</fullName>
    </recommendedName>
</protein>
<sequence>MPSAPQAAPSAPQTVNPVPSAPQAVNPAPSAPATPAGPAASPKTPVEQTEQYPLAQQPQQVTEVHPQEVPSPPVTEQMPPRTPPTSRQPLPEPTPPVSSEDDQLDPDAERLLEAVRSVPGVRDAYYATGPDGSPNLRLMLEDGVDRDEVHGAVSAVVSEQRASEPGPQSTDDSGEQAQADLAQPATDAEFQAVGEVELRHVEIDSTGIDAEVSVTLAVGEEASTGTAAAPPIDWHVHRAAASATVEALRPFLAAGDARIEVEHASIVSTGPVKTAVVVVLWLDGRTPRRLAGAAVVAAERSKAVVSATVGALAAEMAH</sequence>
<feature type="compositionally biased region" description="Low complexity" evidence="1">
    <location>
        <begin position="1"/>
        <end position="13"/>
    </location>
</feature>
<reference evidence="2 3" key="2">
    <citation type="submission" date="2019-05" db="EMBL/GenBank/DDBJ databases">
        <title>Glycomyces buryatensis sp. nov.</title>
        <authorList>
            <person name="Nikitina E."/>
        </authorList>
    </citation>
    <scope>NUCLEOTIDE SEQUENCE [LARGE SCALE GENOMIC DNA]</scope>
    <source>
        <strain evidence="2 3">18</strain>
    </source>
</reference>
<reference evidence="3" key="1">
    <citation type="submission" date="2019-04" db="EMBL/GenBank/DDBJ databases">
        <title>Nocardioides xinjiangensis sp. nov.</title>
        <authorList>
            <person name="Liu S."/>
        </authorList>
    </citation>
    <scope>NUCLEOTIDE SEQUENCE [LARGE SCALE GENOMIC DNA]</scope>
    <source>
        <strain evidence="3">18</strain>
    </source>
</reference>
<accession>A0A4S8QHF4</accession>
<gene>
    <name evidence="2" type="ORF">FAB82_02775</name>
</gene>
<evidence type="ECO:0008006" key="4">
    <source>
        <dbReference type="Google" id="ProtNLM"/>
    </source>
</evidence>
<evidence type="ECO:0000256" key="1">
    <source>
        <dbReference type="SAM" id="MobiDB-lite"/>
    </source>
</evidence>
<comment type="caution">
    <text evidence="2">The sequence shown here is derived from an EMBL/GenBank/DDBJ whole genome shotgun (WGS) entry which is preliminary data.</text>
</comment>
<dbReference type="Proteomes" id="UP000308760">
    <property type="component" value="Unassembled WGS sequence"/>
</dbReference>
<organism evidence="2 3">
    <name type="scientific">Glycomyces buryatensis</name>
    <dbReference type="NCBI Taxonomy" id="2570927"/>
    <lineage>
        <taxon>Bacteria</taxon>
        <taxon>Bacillati</taxon>
        <taxon>Actinomycetota</taxon>
        <taxon>Actinomycetes</taxon>
        <taxon>Glycomycetales</taxon>
        <taxon>Glycomycetaceae</taxon>
        <taxon>Glycomyces</taxon>
    </lineage>
</organism>
<name>A0A4S8QHF4_9ACTN</name>
<feature type="compositionally biased region" description="Polar residues" evidence="1">
    <location>
        <begin position="46"/>
        <end position="62"/>
    </location>
</feature>
<dbReference type="OrthoDB" id="5181693at2"/>
<feature type="compositionally biased region" description="Low complexity" evidence="1">
    <location>
        <begin position="27"/>
        <end position="45"/>
    </location>
</feature>
<feature type="region of interest" description="Disordered" evidence="1">
    <location>
        <begin position="157"/>
        <end position="182"/>
    </location>
</feature>
<dbReference type="AlphaFoldDB" id="A0A4S8QHF4"/>
<proteinExistence type="predicted"/>
<feature type="region of interest" description="Disordered" evidence="1">
    <location>
        <begin position="1"/>
        <end position="136"/>
    </location>
</feature>
<dbReference type="RefSeq" id="WP_136533012.1">
    <property type="nucleotide sequence ID" value="NZ_STGY01000007.1"/>
</dbReference>
<evidence type="ECO:0000313" key="2">
    <source>
        <dbReference type="EMBL" id="THV43171.1"/>
    </source>
</evidence>